<dbReference type="Gene3D" id="1.10.575.10">
    <property type="entry name" value="P1 Nuclease"/>
    <property type="match status" value="1"/>
</dbReference>
<keyword evidence="1" id="KW-0378">Hydrolase</keyword>
<sequence length="95" mass="11150">MSYLGIVSRQTVNIVSKALMTPVMPLQFFMDAPSQTHVYCLQQAYDILCQDGKDDVEAYFRPFDRWLRKGSFWADQGWRNVCHYFFASKQLQARS</sequence>
<evidence type="ECO:0000313" key="1">
    <source>
        <dbReference type="EMBL" id="CAA7603276.1"/>
    </source>
</evidence>
<organism evidence="1">
    <name type="scientific">Acididesulfobacillus acetoxydans</name>
    <dbReference type="NCBI Taxonomy" id="1561005"/>
    <lineage>
        <taxon>Bacteria</taxon>
        <taxon>Bacillati</taxon>
        <taxon>Bacillota</taxon>
        <taxon>Clostridia</taxon>
        <taxon>Eubacteriales</taxon>
        <taxon>Peptococcaceae</taxon>
        <taxon>Acididesulfobacillus</taxon>
    </lineage>
</organism>
<proteinExistence type="predicted"/>
<dbReference type="Proteomes" id="UP000836597">
    <property type="component" value="Chromosome"/>
</dbReference>
<dbReference type="EMBL" id="LR746496">
    <property type="protein sequence ID" value="CAA7603276.1"/>
    <property type="molecule type" value="Genomic_DNA"/>
</dbReference>
<name>A0A8S0XD95_9FIRM</name>
<protein>
    <submittedName>
        <fullName evidence="1">Phospholipase C/P1 nuclease domain protein</fullName>
        <ecNumber evidence="1">3.1.-.-</ecNumber>
    </submittedName>
</protein>
<reference evidence="1" key="1">
    <citation type="submission" date="2020-01" db="EMBL/GenBank/DDBJ databases">
        <authorList>
            <person name="Hornung B."/>
        </authorList>
    </citation>
    <scope>NUCLEOTIDE SEQUENCE</scope>
    <source>
        <strain evidence="1">PacBioINE</strain>
    </source>
</reference>
<dbReference type="InterPro" id="IPR008947">
    <property type="entry name" value="PLipase_C/P1_nuclease_dom_sf"/>
</dbReference>
<dbReference type="GO" id="GO:0016788">
    <property type="term" value="F:hydrolase activity, acting on ester bonds"/>
    <property type="evidence" value="ECO:0007669"/>
    <property type="project" value="InterPro"/>
</dbReference>
<dbReference type="KEGG" id="aacx:DEACI_4099"/>
<dbReference type="EC" id="3.1.-.-" evidence="1"/>
<dbReference type="AlphaFoldDB" id="A0A8S0XD95"/>
<gene>
    <name evidence="1" type="ORF">DEACI_4099</name>
</gene>
<accession>A0A8S0XD95</accession>